<dbReference type="PIRSF" id="PIRSF028763">
    <property type="entry name" value="RNA_pol_Rpc34"/>
    <property type="match status" value="1"/>
</dbReference>
<dbReference type="GO" id="GO:0005654">
    <property type="term" value="C:nucleoplasm"/>
    <property type="evidence" value="ECO:0007669"/>
    <property type="project" value="UniProtKB-ARBA"/>
</dbReference>
<evidence type="ECO:0000313" key="8">
    <source>
        <dbReference type="Proteomes" id="UP000242814"/>
    </source>
</evidence>
<dbReference type="VEuPathDB" id="FungiDB:PABG_01093"/>
<keyword evidence="5 6" id="KW-0539">Nucleus</keyword>
<comment type="function">
    <text evidence="6">DNA-dependent RNA polymerase catalyzes the transcription of DNA into RNA using the four ribonucleoside triphosphates as substrates. Specific peripheric component of RNA polymerase III which synthesizes small RNAs, such as 5S rRNA and tRNAs.</text>
</comment>
<comment type="subcellular location">
    <subcellularLocation>
        <location evidence="1 6">Nucleus</location>
    </subcellularLocation>
</comment>
<gene>
    <name evidence="7" type="ORF">ACO22_07649</name>
</gene>
<dbReference type="GO" id="GO:0005737">
    <property type="term" value="C:cytoplasm"/>
    <property type="evidence" value="ECO:0007669"/>
    <property type="project" value="UniProtKB-ARBA"/>
</dbReference>
<evidence type="ECO:0000313" key="7">
    <source>
        <dbReference type="EMBL" id="ODH13055.1"/>
    </source>
</evidence>
<dbReference type="SUPFAM" id="SSF46785">
    <property type="entry name" value="Winged helix' DNA-binding domain"/>
    <property type="match status" value="1"/>
</dbReference>
<evidence type="ECO:0000256" key="3">
    <source>
        <dbReference type="ARBA" id="ARBA00022478"/>
    </source>
</evidence>
<evidence type="ECO:0000256" key="4">
    <source>
        <dbReference type="ARBA" id="ARBA00023163"/>
    </source>
</evidence>
<dbReference type="Gene3D" id="1.10.10.10">
    <property type="entry name" value="Winged helix-like DNA-binding domain superfamily/Winged helix DNA-binding domain"/>
    <property type="match status" value="1"/>
</dbReference>
<evidence type="ECO:0000256" key="1">
    <source>
        <dbReference type="ARBA" id="ARBA00004123"/>
    </source>
</evidence>
<dbReference type="OMA" id="VGTTKKC"/>
<dbReference type="GO" id="GO:0005666">
    <property type="term" value="C:RNA polymerase III complex"/>
    <property type="evidence" value="ECO:0007669"/>
    <property type="project" value="UniProtKB-UniRule"/>
</dbReference>
<name>A0A1D2J464_PARBR</name>
<dbReference type="InterPro" id="IPR007832">
    <property type="entry name" value="RNA_pol_Rpc34"/>
</dbReference>
<evidence type="ECO:0000256" key="5">
    <source>
        <dbReference type="ARBA" id="ARBA00023242"/>
    </source>
</evidence>
<protein>
    <recommendedName>
        <fullName evidence="6">DNA-directed RNA polymerase III subunit RPC6</fullName>
        <shortName evidence="6">RNA polymerase III subunit C6</shortName>
    </recommendedName>
</protein>
<comment type="similarity">
    <text evidence="2 6">Belongs to the eukaryotic RPC34/RPC39 RNA polymerase subunit family.</text>
</comment>
<dbReference type="InterPro" id="IPR016049">
    <property type="entry name" value="RNA_pol_Rpc34-like"/>
</dbReference>
<evidence type="ECO:0000256" key="2">
    <source>
        <dbReference type="ARBA" id="ARBA00011038"/>
    </source>
</evidence>
<dbReference type="AlphaFoldDB" id="A0A1D2J464"/>
<reference evidence="7 8" key="1">
    <citation type="submission" date="2016-06" db="EMBL/GenBank/DDBJ databases">
        <authorList>
            <person name="Kjaerup R.B."/>
            <person name="Dalgaard T.S."/>
            <person name="Juul-Madsen H.R."/>
        </authorList>
    </citation>
    <scope>NUCLEOTIDE SEQUENCE [LARGE SCALE GENOMIC DNA]</scope>
    <source>
        <strain evidence="7 8">Pb300</strain>
    </source>
</reference>
<accession>A0A1D2J464</accession>
<keyword evidence="4 6" id="KW-0804">Transcription</keyword>
<dbReference type="EMBL" id="LZYO01000602">
    <property type="protein sequence ID" value="ODH13055.1"/>
    <property type="molecule type" value="Genomic_DNA"/>
</dbReference>
<dbReference type="VEuPathDB" id="FungiDB:PADG_04378"/>
<dbReference type="PANTHER" id="PTHR12780">
    <property type="entry name" value="RNA POLYMERASE III DNA DIRECTED , 39KD SUBUNIT-RELATED"/>
    <property type="match status" value="1"/>
</dbReference>
<dbReference type="InterPro" id="IPR036388">
    <property type="entry name" value="WH-like_DNA-bd_sf"/>
</dbReference>
<keyword evidence="3 6" id="KW-0240">DNA-directed RNA polymerase</keyword>
<evidence type="ECO:0000256" key="6">
    <source>
        <dbReference type="PIRNR" id="PIRNR028763"/>
    </source>
</evidence>
<comment type="caution">
    <text evidence="7">The sequence shown here is derived from an EMBL/GenBank/DDBJ whole genome shotgun (WGS) entry which is preliminary data.</text>
</comment>
<dbReference type="Proteomes" id="UP000242814">
    <property type="component" value="Unassembled WGS sequence"/>
</dbReference>
<dbReference type="OrthoDB" id="613763at2759"/>
<dbReference type="InterPro" id="IPR036390">
    <property type="entry name" value="WH_DNA-bd_sf"/>
</dbReference>
<proteinExistence type="inferred from homology"/>
<organism evidence="7 8">
    <name type="scientific">Paracoccidioides brasiliensis</name>
    <dbReference type="NCBI Taxonomy" id="121759"/>
    <lineage>
        <taxon>Eukaryota</taxon>
        <taxon>Fungi</taxon>
        <taxon>Dikarya</taxon>
        <taxon>Ascomycota</taxon>
        <taxon>Pezizomycotina</taxon>
        <taxon>Eurotiomycetes</taxon>
        <taxon>Eurotiomycetidae</taxon>
        <taxon>Onygenales</taxon>
        <taxon>Ajellomycetaceae</taxon>
        <taxon>Paracoccidioides</taxon>
    </lineage>
</organism>
<dbReference type="Pfam" id="PF05158">
    <property type="entry name" value="RNA_pol_Rpc34"/>
    <property type="match status" value="1"/>
</dbReference>
<sequence>MPTSSVSSAKGVEMADHKELAAALYARCLSDFPPDHLFYQQDLLNLGIIPKNDLSLLMKCAQSLVDQSLMRILYGSDDRLAWKIIAQADAEKLQNLNAEERLIYSVVESTGRGGVWTRTIKTRTNLHQTIVNRSLKSLETKNYIKSVRNVKYPQRKMYMLSGLQPSEDVTGGAWFTDGVLDVDFIRGIGGWIEHWVSSRSWFDQAAAERKVKRQKVRQDSSKGEPQYIPYLPSYSGYPTVTDITNAINNSGLTPVTLCESSISQLLEMLCFDGKLISLRDGAAYKSVKKPNQISLQRDLGLQTGDKKGGNNADQDSLILGGNGMTEAPCGRCPVFTLCQEGGPVNATNCEYFDEWLKKSMAF</sequence>
<dbReference type="FunFam" id="1.10.10.10:FF:000116">
    <property type="entry name" value="DNA-directed RNA polymerase III subunit RPC6"/>
    <property type="match status" value="1"/>
</dbReference>
<dbReference type="GO" id="GO:0006383">
    <property type="term" value="P:transcription by RNA polymerase III"/>
    <property type="evidence" value="ECO:0007669"/>
    <property type="project" value="UniProtKB-UniRule"/>
</dbReference>